<dbReference type="PROSITE" id="PS51318">
    <property type="entry name" value="TAT"/>
    <property type="match status" value="1"/>
</dbReference>
<dbReference type="AlphaFoldDB" id="A0A4U1IF89"/>
<dbReference type="PANTHER" id="PTHR30535:SF4">
    <property type="entry name" value="HEMIN-BINDING PERIPLASMIC PROTEIN HMUT"/>
    <property type="match status" value="1"/>
</dbReference>
<evidence type="ECO:0000313" key="2">
    <source>
        <dbReference type="EMBL" id="TKC92368.1"/>
    </source>
</evidence>
<evidence type="ECO:0000259" key="1">
    <source>
        <dbReference type="PROSITE" id="PS50983"/>
    </source>
</evidence>
<keyword evidence="3" id="KW-1185">Reference proteome</keyword>
<sequence length="322" mass="32362">MSGAVVNRGRRAFIGSSGTVALALCVSGVSSLAAAGRAIAAGPQHVKAPGADARRSDARRVVVIGGALAEIVYALNAQARLVGADTTCTYPDAARKLPKIGYQRALSAEGLLSLRPDLVLASAEAGPPAALSQVKSAGVAVRSFAEGHDADTVRMKINGIAGALDAHGAGTSLLARFDSEWQATRAAVAASPLAQAARTGKAPRVLFVLNHTGNQALVAGQRTAADAMLAYAGARNVMQGFAGYRPLTAEALIAAAPDVVLTTGEGLAAAGSAQALFTAPGFAETPAGRAQRLVSLDALFLLGFGPRLPAAVAALNQKLTAA</sequence>
<dbReference type="Pfam" id="PF01497">
    <property type="entry name" value="Peripla_BP_2"/>
    <property type="match status" value="1"/>
</dbReference>
<comment type="caution">
    <text evidence="2">The sequence shown here is derived from an EMBL/GenBank/DDBJ whole genome shotgun (WGS) entry which is preliminary data.</text>
</comment>
<feature type="domain" description="Fe/B12 periplasmic-binding" evidence="1">
    <location>
        <begin position="60"/>
        <end position="322"/>
    </location>
</feature>
<dbReference type="Proteomes" id="UP000305539">
    <property type="component" value="Unassembled WGS sequence"/>
</dbReference>
<organism evidence="2 3">
    <name type="scientific">Trinickia terrae</name>
    <dbReference type="NCBI Taxonomy" id="2571161"/>
    <lineage>
        <taxon>Bacteria</taxon>
        <taxon>Pseudomonadati</taxon>
        <taxon>Pseudomonadota</taxon>
        <taxon>Betaproteobacteria</taxon>
        <taxon>Burkholderiales</taxon>
        <taxon>Burkholderiaceae</taxon>
        <taxon>Trinickia</taxon>
    </lineage>
</organism>
<dbReference type="PROSITE" id="PS50983">
    <property type="entry name" value="FE_B12_PBP"/>
    <property type="match status" value="1"/>
</dbReference>
<gene>
    <name evidence="2" type="ORF">FAZ69_01425</name>
</gene>
<dbReference type="RefSeq" id="WP_136892149.1">
    <property type="nucleotide sequence ID" value="NZ_SWJE01000001.1"/>
</dbReference>
<dbReference type="SUPFAM" id="SSF53807">
    <property type="entry name" value="Helical backbone' metal receptor"/>
    <property type="match status" value="1"/>
</dbReference>
<name>A0A4U1IF89_9BURK</name>
<dbReference type="InterPro" id="IPR050902">
    <property type="entry name" value="ABC_Transporter_SBP"/>
</dbReference>
<protein>
    <submittedName>
        <fullName evidence="2">Hemin ABC transporter substrate-binding protein</fullName>
    </submittedName>
</protein>
<dbReference type="InterPro" id="IPR006311">
    <property type="entry name" value="TAT_signal"/>
</dbReference>
<dbReference type="EMBL" id="SWJE01000001">
    <property type="protein sequence ID" value="TKC92368.1"/>
    <property type="molecule type" value="Genomic_DNA"/>
</dbReference>
<accession>A0A4U1IF89</accession>
<reference evidence="2 3" key="1">
    <citation type="submission" date="2019-04" db="EMBL/GenBank/DDBJ databases">
        <title>Trinickia sp. 7GSK02, isolated from subtropical forest soil.</title>
        <authorList>
            <person name="Gao Z.-H."/>
            <person name="Qiu L.-H."/>
        </authorList>
    </citation>
    <scope>NUCLEOTIDE SEQUENCE [LARGE SCALE GENOMIC DNA]</scope>
    <source>
        <strain evidence="2 3">7GSK02</strain>
    </source>
</reference>
<proteinExistence type="predicted"/>
<dbReference type="PANTHER" id="PTHR30535">
    <property type="entry name" value="VITAMIN B12-BINDING PROTEIN"/>
    <property type="match status" value="1"/>
</dbReference>
<dbReference type="InterPro" id="IPR002491">
    <property type="entry name" value="ABC_transptr_periplasmic_BD"/>
</dbReference>
<evidence type="ECO:0000313" key="3">
    <source>
        <dbReference type="Proteomes" id="UP000305539"/>
    </source>
</evidence>
<dbReference type="OrthoDB" id="9797736at2"/>
<dbReference type="Gene3D" id="3.40.50.1980">
    <property type="entry name" value="Nitrogenase molybdenum iron protein domain"/>
    <property type="match status" value="2"/>
</dbReference>